<dbReference type="RefSeq" id="XP_001609752.1">
    <property type="nucleotide sequence ID" value="XM_001609702.1"/>
</dbReference>
<feature type="signal peptide" evidence="2">
    <location>
        <begin position="1"/>
        <end position="24"/>
    </location>
</feature>
<organism evidence="4 5">
    <name type="scientific">Babesia bovis</name>
    <dbReference type="NCBI Taxonomy" id="5865"/>
    <lineage>
        <taxon>Eukaryota</taxon>
        <taxon>Sar</taxon>
        <taxon>Alveolata</taxon>
        <taxon>Apicomplexa</taxon>
        <taxon>Aconoidasida</taxon>
        <taxon>Piroplasmida</taxon>
        <taxon>Babesiidae</taxon>
        <taxon>Babesia</taxon>
    </lineage>
</organism>
<dbReference type="Proteomes" id="UP000002173">
    <property type="component" value="Unassembled WGS sequence"/>
</dbReference>
<dbReference type="InParanoid" id="A7ATC3"/>
<feature type="chain" id="PRO_5002706914" evidence="2">
    <location>
        <begin position="25"/>
        <end position="358"/>
    </location>
</feature>
<evidence type="ECO:0000259" key="3">
    <source>
        <dbReference type="Pfam" id="PF23503"/>
    </source>
</evidence>
<dbReference type="KEGG" id="bbo:BBOV_II002280"/>
<reference evidence="5" key="3">
    <citation type="journal article" date="2021" name="Int. J. Parasitol.">
        <title>Comparative analysis of gene expression between Babesia bovis blood stages and kinetes allowed by improved genome annotation.</title>
        <authorList>
            <person name="Ueti M.W."/>
            <person name="Johnson W.C."/>
            <person name="Kappmeyer L.S."/>
            <person name="Herndon D.R."/>
            <person name="Mousel M.R."/>
            <person name="Reif K.E."/>
            <person name="Taus N.S."/>
            <person name="Ifeonu O.O."/>
            <person name="Silva J.C."/>
            <person name="Suarez C.E."/>
            <person name="Brayton K.A."/>
        </authorList>
    </citation>
    <scope>NUCLEOTIDE SEQUENCE [LARGE SCALE GENOMIC DNA]</scope>
</reference>
<evidence type="ECO:0000256" key="2">
    <source>
        <dbReference type="SAM" id="SignalP"/>
    </source>
</evidence>
<evidence type="ECO:0000313" key="5">
    <source>
        <dbReference type="Proteomes" id="UP000002173"/>
    </source>
</evidence>
<feature type="domain" description="SmORF-like" evidence="3">
    <location>
        <begin position="136"/>
        <end position="204"/>
    </location>
</feature>
<feature type="compositionally biased region" description="Polar residues" evidence="1">
    <location>
        <begin position="134"/>
        <end position="143"/>
    </location>
</feature>
<comment type="caution">
    <text evidence="4">The sequence shown here is derived from an EMBL/GenBank/DDBJ whole genome shotgun (WGS) entry which is preliminary data.</text>
</comment>
<feature type="compositionally biased region" description="Polar residues" evidence="1">
    <location>
        <begin position="169"/>
        <end position="180"/>
    </location>
</feature>
<keyword evidence="2" id="KW-0732">Signal</keyword>
<keyword evidence="5" id="KW-1185">Reference proteome</keyword>
<dbReference type="AlphaFoldDB" id="A7ATC3"/>
<sequence length="358" mass="40923">MVSFNTFSKLCVVVALGLSAIATSTEVAQEQPKKESFVSRFFGKNEKSATKSHDVSEPTKIDTQKHSDTGHPKYDVEWYLLPKPENRAALRGILSWFMARDVPEDCNVPISPKLEKRIREHFSWIEQKTVIHSSSADSNSINVGNPMKKSIVNGPSGKKEEPTTESHDISQPTNTDTQENINEEEPPMYSVEWHLLPKPENRAAIRVFMPRYLAEDVPKDCSVPVSPKLEKRIREHFSLHGIEWFMLPKPQNRAALCKALPSDLAEMVPEDCNEPIMTIVQRQIIWFFSFYAVEWYLLPEPESRAALRFMLPSNLAAMVPEDCDEPIDPALEKRIVKYFTLNGLNPKLWSRLSCGFHW</sequence>
<evidence type="ECO:0000313" key="4">
    <source>
        <dbReference type="EMBL" id="EDO06184.1"/>
    </source>
</evidence>
<reference evidence="5" key="2">
    <citation type="journal article" date="2020" name="Data Brief">
        <title>Transcriptome dataset of Babesia bovis life stages within vertebrate and invertebrate hosts.</title>
        <authorList>
            <person name="Ueti M.W."/>
            <person name="Johnson W.C."/>
            <person name="Kappmeyer L.S."/>
            <person name="Herndon D.R."/>
            <person name="Mousel M.R."/>
            <person name="Reif K.E."/>
            <person name="Taus N.S."/>
            <person name="Ifeonu O.O."/>
            <person name="Silva J.C."/>
            <person name="Suarez C.E."/>
            <person name="Brayton K.A."/>
        </authorList>
    </citation>
    <scope>NUCLEOTIDE SEQUENCE [LARGE SCALE GENOMIC DNA]</scope>
</reference>
<feature type="domain" description="SmORF-like" evidence="3">
    <location>
        <begin position="1"/>
        <end position="90"/>
    </location>
</feature>
<protein>
    <submittedName>
        <fullName evidence="4">SmORF</fullName>
    </submittedName>
</protein>
<reference evidence="4 5" key="1">
    <citation type="journal article" date="2007" name="PLoS Pathog.">
        <title>Genome sequence of Babesia bovis and comparative analysis of apicomplexan hemoprotozoa.</title>
        <authorList>
            <person name="Brayton K.A."/>
            <person name="Lau A.O.T."/>
            <person name="Herndon D.R."/>
            <person name="Hannick L."/>
            <person name="Kappmeyer L.S."/>
            <person name="Berens S.J."/>
            <person name="Bidwell S.L."/>
            <person name="Brown W.C."/>
            <person name="Crabtree J."/>
            <person name="Fadrosh D."/>
            <person name="Feldblum T."/>
            <person name="Forberger H.A."/>
            <person name="Haas B.J."/>
            <person name="Howell J.M."/>
            <person name="Khouri H."/>
            <person name="Koo H."/>
            <person name="Mann D.J."/>
            <person name="Norimine J."/>
            <person name="Paulsen I.T."/>
            <person name="Radune D."/>
            <person name="Ren Q."/>
            <person name="Smith R.K. Jr."/>
            <person name="Suarez C.E."/>
            <person name="White O."/>
            <person name="Wortman J.R."/>
            <person name="Knowles D.P. Jr."/>
            <person name="McElwain T.F."/>
            <person name="Nene V.M."/>
        </authorList>
    </citation>
    <scope>NUCLEOTIDE SEQUENCE [LARGE SCALE GENOMIC DNA]</scope>
    <source>
        <strain evidence="4">T2Bo</strain>
    </source>
</reference>
<dbReference type="GeneID" id="5477980"/>
<dbReference type="EMBL" id="AAXT01000003">
    <property type="protein sequence ID" value="EDO06184.1"/>
    <property type="molecule type" value="Genomic_DNA"/>
</dbReference>
<dbReference type="VEuPathDB" id="PiroplasmaDB:BBOV_II002280"/>
<dbReference type="Pfam" id="PF23503">
    <property type="entry name" value="Microp_apicomplexa_5"/>
    <property type="match status" value="2"/>
</dbReference>
<dbReference type="InterPro" id="IPR056315">
    <property type="entry name" value="SmORF-like_dom_apicomplexa"/>
</dbReference>
<accession>A7ATC3</accession>
<proteinExistence type="predicted"/>
<feature type="region of interest" description="Disordered" evidence="1">
    <location>
        <begin position="134"/>
        <end position="181"/>
    </location>
</feature>
<feature type="region of interest" description="Disordered" evidence="1">
    <location>
        <begin position="48"/>
        <end position="69"/>
    </location>
</feature>
<gene>
    <name evidence="4" type="ORF">BBOV_II002280</name>
</gene>
<feature type="compositionally biased region" description="Basic and acidic residues" evidence="1">
    <location>
        <begin position="157"/>
        <end position="168"/>
    </location>
</feature>
<evidence type="ECO:0000256" key="1">
    <source>
        <dbReference type="SAM" id="MobiDB-lite"/>
    </source>
</evidence>
<name>A7ATC3_BABBO</name>